<evidence type="ECO:0000256" key="2">
    <source>
        <dbReference type="ARBA" id="ARBA00022691"/>
    </source>
</evidence>
<keyword evidence="8" id="KW-1185">Reference proteome</keyword>
<dbReference type="EMBL" id="JAPFPW010000003">
    <property type="protein sequence ID" value="MCW7753201.1"/>
    <property type="molecule type" value="Genomic_DNA"/>
</dbReference>
<protein>
    <submittedName>
        <fullName evidence="7">Anaerobic ribonucleoside-triphosphate reductase activating protein</fullName>
    </submittedName>
</protein>
<dbReference type="CDD" id="cd01335">
    <property type="entry name" value="Radical_SAM"/>
    <property type="match status" value="1"/>
</dbReference>
<dbReference type="SFLD" id="SFLDG01067">
    <property type="entry name" value="SPASM/twitch_domain_containing"/>
    <property type="match status" value="1"/>
</dbReference>
<dbReference type="InterPro" id="IPR007197">
    <property type="entry name" value="rSAM"/>
</dbReference>
<dbReference type="SFLD" id="SFLDS00029">
    <property type="entry name" value="Radical_SAM"/>
    <property type="match status" value="1"/>
</dbReference>
<evidence type="ECO:0000313" key="8">
    <source>
        <dbReference type="Proteomes" id="UP001209681"/>
    </source>
</evidence>
<dbReference type="Gene3D" id="3.20.20.70">
    <property type="entry name" value="Aldolase class I"/>
    <property type="match status" value="1"/>
</dbReference>
<dbReference type="PANTHER" id="PTHR11228:SF27">
    <property type="entry name" value="GLYCYL-RADICAL ENZYME ACTIVATING ENZYME MJ1227-RELATED"/>
    <property type="match status" value="1"/>
</dbReference>
<evidence type="ECO:0000256" key="3">
    <source>
        <dbReference type="ARBA" id="ARBA00022723"/>
    </source>
</evidence>
<dbReference type="SFLD" id="SFLDG01094">
    <property type="entry name" value="Uncharacterised_Radical_SAM_Su"/>
    <property type="match status" value="1"/>
</dbReference>
<evidence type="ECO:0000259" key="6">
    <source>
        <dbReference type="PROSITE" id="PS51918"/>
    </source>
</evidence>
<keyword evidence="4" id="KW-0408">Iron</keyword>
<dbReference type="Proteomes" id="UP001209681">
    <property type="component" value="Unassembled WGS sequence"/>
</dbReference>
<evidence type="ECO:0000256" key="1">
    <source>
        <dbReference type="ARBA" id="ARBA00001966"/>
    </source>
</evidence>
<dbReference type="InterPro" id="IPR050377">
    <property type="entry name" value="Radical_SAM_PqqE_MftC-like"/>
</dbReference>
<dbReference type="PANTHER" id="PTHR11228">
    <property type="entry name" value="RADICAL SAM DOMAIN PROTEIN"/>
    <property type="match status" value="1"/>
</dbReference>
<feature type="domain" description="Radical SAM core" evidence="6">
    <location>
        <begin position="13"/>
        <end position="223"/>
    </location>
</feature>
<dbReference type="Pfam" id="PF04055">
    <property type="entry name" value="Radical_SAM"/>
    <property type="match status" value="1"/>
</dbReference>
<sequence>MIFGGFQKNSMIDFPGKIAALVFTQGCNFHCPYCHNPALIAMKGKQNISEEEVLLFLKKRKGLIEGLAITGGEPTLQKNLPDFCEKVKAMGFPIKLDTNGSRPEVLRGLLTAGLLDCIAMDIKTLPSEYAPLLSDHSMEHALETSIRLIIESGIDHEFRTTCVFPFISEEKAKSLVPLIRGARRFALQSFSDTSLYNPDFFNKKGRGLDDHEINRIKTVLSPHTESFIIR</sequence>
<dbReference type="SUPFAM" id="SSF102114">
    <property type="entry name" value="Radical SAM enzymes"/>
    <property type="match status" value="1"/>
</dbReference>
<dbReference type="InterPro" id="IPR012840">
    <property type="entry name" value="NrdG2"/>
</dbReference>
<keyword evidence="2" id="KW-0949">S-adenosyl-L-methionine</keyword>
<dbReference type="PROSITE" id="PS51918">
    <property type="entry name" value="RADICAL_SAM"/>
    <property type="match status" value="1"/>
</dbReference>
<keyword evidence="3" id="KW-0479">Metal-binding</keyword>
<name>A0ABT3N6W3_9BACT</name>
<evidence type="ECO:0000256" key="4">
    <source>
        <dbReference type="ARBA" id="ARBA00023004"/>
    </source>
</evidence>
<organism evidence="7 8">
    <name type="scientific">Desulfobotulus pelophilus</name>
    <dbReference type="NCBI Taxonomy" id="2823377"/>
    <lineage>
        <taxon>Bacteria</taxon>
        <taxon>Pseudomonadati</taxon>
        <taxon>Thermodesulfobacteriota</taxon>
        <taxon>Desulfobacteria</taxon>
        <taxon>Desulfobacterales</taxon>
        <taxon>Desulfobacteraceae</taxon>
        <taxon>Desulfobotulus</taxon>
    </lineage>
</organism>
<dbReference type="InterPro" id="IPR058240">
    <property type="entry name" value="rSAM_sf"/>
</dbReference>
<comment type="cofactor">
    <cofactor evidence="1">
        <name>[4Fe-4S] cluster</name>
        <dbReference type="ChEBI" id="CHEBI:49883"/>
    </cofactor>
</comment>
<evidence type="ECO:0000256" key="5">
    <source>
        <dbReference type="ARBA" id="ARBA00023014"/>
    </source>
</evidence>
<dbReference type="NCBIfam" id="TIGR02495">
    <property type="entry name" value="NrdG2"/>
    <property type="match status" value="1"/>
</dbReference>
<dbReference type="InterPro" id="IPR013785">
    <property type="entry name" value="Aldolase_TIM"/>
</dbReference>
<reference evidence="7 8" key="1">
    <citation type="submission" date="2022-11" db="EMBL/GenBank/DDBJ databases">
        <title>Desulfobotulus tamanensis H1 sp. nov. - anaerobic, alkaliphilic, sulphate reducing bacterium isolated from terrestrial mud volcano.</title>
        <authorList>
            <person name="Frolova A."/>
            <person name="Merkel A.Y."/>
            <person name="Slobodkin A.I."/>
        </authorList>
    </citation>
    <scope>NUCLEOTIDE SEQUENCE [LARGE SCALE GENOMIC DNA]</scope>
    <source>
        <strain evidence="7 8">H1</strain>
    </source>
</reference>
<comment type="caution">
    <text evidence="7">The sequence shown here is derived from an EMBL/GenBank/DDBJ whole genome shotgun (WGS) entry which is preliminary data.</text>
</comment>
<gene>
    <name evidence="7" type="ORF">OOT00_04280</name>
</gene>
<proteinExistence type="predicted"/>
<evidence type="ECO:0000313" key="7">
    <source>
        <dbReference type="EMBL" id="MCW7753201.1"/>
    </source>
</evidence>
<dbReference type="RefSeq" id="WP_265424058.1">
    <property type="nucleotide sequence ID" value="NZ_JAPFPW010000003.1"/>
</dbReference>
<accession>A0ABT3N6W3</accession>
<keyword evidence="5" id="KW-0411">Iron-sulfur</keyword>